<comment type="similarity">
    <text evidence="1 4">Belongs to the glycerate kinase type-1 family.</text>
</comment>
<evidence type="ECO:0000256" key="2">
    <source>
        <dbReference type="ARBA" id="ARBA00022679"/>
    </source>
</evidence>
<dbReference type="PANTHER" id="PTHR21599:SF0">
    <property type="entry name" value="GLYCERATE KINASE"/>
    <property type="match status" value="1"/>
</dbReference>
<dbReference type="InterPro" id="IPR018193">
    <property type="entry name" value="Glyc_kinase_flavodox-like_fold"/>
</dbReference>
<dbReference type="NCBIfam" id="TIGR00045">
    <property type="entry name" value="glycerate kinase"/>
    <property type="match status" value="1"/>
</dbReference>
<dbReference type="PANTHER" id="PTHR21599">
    <property type="entry name" value="GLYCERATE KINASE"/>
    <property type="match status" value="1"/>
</dbReference>
<protein>
    <submittedName>
        <fullName evidence="5">Glycerate kinase</fullName>
    </submittedName>
</protein>
<comment type="caution">
    <text evidence="5">The sequence shown here is derived from an EMBL/GenBank/DDBJ whole genome shotgun (WGS) entry which is preliminary data.</text>
</comment>
<sequence>MKFVLAPDSFKESMSAVEAATALERGIRSVFPGAECVRVPMADGGEGTVNAMVAACGGEIVETEVQDARGRPVLAAYGYVAAEQLAIIEVAASAGIHLVAAADRDARTASTYGVGQLITDALDRGASRFVIGLGGSVTNDGGAGMLHALGARLFDSAERDLDCGGAALARLCRIDLEGFDPRARSASFEIASDVANPLLGPGGTTAVFGPQKGADPQAVQDLEEALTVFARVLTADSGRSVAELPGAGAAGGLGAAFLACFDSRMRRGVEVVMEAALLERRLSGADFVFTGEGSIDGQTLHGKTPLGVAEAAARNGVPVIAFAGRVGPGSEVLYDQGFAALVPIVQEVSDLPQALTDGPANLERAAATVCRILALGLSAGAARGAQTS</sequence>
<proteinExistence type="inferred from homology"/>
<accession>A0ABY2J8E5</accession>
<dbReference type="InterPro" id="IPR036129">
    <property type="entry name" value="Glycerate_kinase_sf"/>
</dbReference>
<evidence type="ECO:0000256" key="1">
    <source>
        <dbReference type="ARBA" id="ARBA00006284"/>
    </source>
</evidence>
<evidence type="ECO:0000313" key="6">
    <source>
        <dbReference type="Proteomes" id="UP000297851"/>
    </source>
</evidence>
<dbReference type="Gene3D" id="3.90.1510.10">
    <property type="entry name" value="Glycerate kinase, domain 2"/>
    <property type="match status" value="1"/>
</dbReference>
<dbReference type="InterPro" id="IPR004381">
    <property type="entry name" value="Glycerate_kinase"/>
</dbReference>
<dbReference type="EMBL" id="SOGO01000037">
    <property type="protein sequence ID" value="TFD00096.1"/>
    <property type="molecule type" value="Genomic_DNA"/>
</dbReference>
<dbReference type="PIRSF" id="PIRSF006078">
    <property type="entry name" value="GlxK"/>
    <property type="match status" value="1"/>
</dbReference>
<dbReference type="GO" id="GO:0016301">
    <property type="term" value="F:kinase activity"/>
    <property type="evidence" value="ECO:0007669"/>
    <property type="project" value="UniProtKB-KW"/>
</dbReference>
<gene>
    <name evidence="5" type="ORF">E3T25_13640</name>
</gene>
<evidence type="ECO:0000256" key="4">
    <source>
        <dbReference type="PIRNR" id="PIRNR006078"/>
    </source>
</evidence>
<dbReference type="Proteomes" id="UP000297851">
    <property type="component" value="Unassembled WGS sequence"/>
</dbReference>
<keyword evidence="6" id="KW-1185">Reference proteome</keyword>
<dbReference type="InterPro" id="IPR018197">
    <property type="entry name" value="Glycerate_kinase_RE-like"/>
</dbReference>
<dbReference type="SUPFAM" id="SSF110738">
    <property type="entry name" value="Glycerate kinase I"/>
    <property type="match status" value="1"/>
</dbReference>
<dbReference type="Pfam" id="PF02595">
    <property type="entry name" value="Gly_kinase"/>
    <property type="match status" value="1"/>
</dbReference>
<dbReference type="RefSeq" id="WP_134374834.1">
    <property type="nucleotide sequence ID" value="NZ_SOGO01000037.1"/>
</dbReference>
<evidence type="ECO:0000256" key="3">
    <source>
        <dbReference type="ARBA" id="ARBA00022777"/>
    </source>
</evidence>
<keyword evidence="2 4" id="KW-0808">Transferase</keyword>
<organism evidence="5 6">
    <name type="scientific">Cryobacterium sandaracinum</name>
    <dbReference type="NCBI Taxonomy" id="1259247"/>
    <lineage>
        <taxon>Bacteria</taxon>
        <taxon>Bacillati</taxon>
        <taxon>Actinomycetota</taxon>
        <taxon>Actinomycetes</taxon>
        <taxon>Micrococcales</taxon>
        <taxon>Microbacteriaceae</taxon>
        <taxon>Cryobacterium</taxon>
    </lineage>
</organism>
<name>A0ABY2J8E5_9MICO</name>
<evidence type="ECO:0000313" key="5">
    <source>
        <dbReference type="EMBL" id="TFD00096.1"/>
    </source>
</evidence>
<dbReference type="Gene3D" id="3.40.50.10350">
    <property type="entry name" value="Glycerate kinase, domain 1"/>
    <property type="match status" value="1"/>
</dbReference>
<reference evidence="5 6" key="1">
    <citation type="submission" date="2019-03" db="EMBL/GenBank/DDBJ databases">
        <title>Genomics of glacier-inhabiting Cryobacterium strains.</title>
        <authorList>
            <person name="Liu Q."/>
            <person name="Xin Y.-H."/>
        </authorList>
    </citation>
    <scope>NUCLEOTIDE SEQUENCE [LARGE SCALE GENOMIC DNA]</scope>
    <source>
        <strain evidence="5 6">TMT2-16</strain>
    </source>
</reference>
<keyword evidence="3 4" id="KW-0418">Kinase</keyword>